<dbReference type="OrthoDB" id="9792858at2"/>
<dbReference type="GO" id="GO:0010181">
    <property type="term" value="F:FMN binding"/>
    <property type="evidence" value="ECO:0007669"/>
    <property type="project" value="InterPro"/>
</dbReference>
<evidence type="ECO:0000256" key="1">
    <source>
        <dbReference type="ARBA" id="ARBA00008898"/>
    </source>
</evidence>
<dbReference type="AlphaFoldDB" id="A0A2S4HIC4"/>
<dbReference type="PANTHER" id="PTHR30466:SF11">
    <property type="entry name" value="FLAVIN-DEPENDENT MONOOXYGENASE, REDUCTASE SUBUNIT HSAB"/>
    <property type="match status" value="1"/>
</dbReference>
<keyword evidence="2" id="KW-0560">Oxidoreductase</keyword>
<dbReference type="Proteomes" id="UP000237222">
    <property type="component" value="Unassembled WGS sequence"/>
</dbReference>
<evidence type="ECO:0000313" key="5">
    <source>
        <dbReference type="EMBL" id="RNL64013.1"/>
    </source>
</evidence>
<comment type="similarity">
    <text evidence="1">Belongs to the non-flavoprotein flavin reductase family.</text>
</comment>
<dbReference type="InterPro" id="IPR012349">
    <property type="entry name" value="Split_barrel_FMN-bd"/>
</dbReference>
<dbReference type="Pfam" id="PF01613">
    <property type="entry name" value="Flavin_Reduct"/>
    <property type="match status" value="1"/>
</dbReference>
<accession>A0A2S4HIC4</accession>
<dbReference type="RefSeq" id="WP_103683459.1">
    <property type="nucleotide sequence ID" value="NZ_PQGG01000012.1"/>
</dbReference>
<reference evidence="5 7" key="2">
    <citation type="submission" date="2018-10" db="EMBL/GenBank/DDBJ databases">
        <title>Draft genome sequence of Zhongshania sp. DSW25-10.</title>
        <authorList>
            <person name="Oh J."/>
        </authorList>
    </citation>
    <scope>NUCLEOTIDE SEQUENCE [LARGE SCALE GENOMIC DNA]</scope>
    <source>
        <strain evidence="5 7">DSW25-10</strain>
    </source>
</reference>
<evidence type="ECO:0000313" key="7">
    <source>
        <dbReference type="Proteomes" id="UP000274695"/>
    </source>
</evidence>
<dbReference type="EMBL" id="PQGG01000012">
    <property type="protein sequence ID" value="POP53699.1"/>
    <property type="molecule type" value="Genomic_DNA"/>
</dbReference>
<feature type="domain" description="Flavin reductase like" evidence="3">
    <location>
        <begin position="12"/>
        <end position="156"/>
    </location>
</feature>
<proteinExistence type="inferred from homology"/>
<dbReference type="Proteomes" id="UP000274695">
    <property type="component" value="Unassembled WGS sequence"/>
</dbReference>
<evidence type="ECO:0000256" key="2">
    <source>
        <dbReference type="ARBA" id="ARBA00023002"/>
    </source>
</evidence>
<dbReference type="EMBL" id="RHGB01000009">
    <property type="protein sequence ID" value="RNL64013.1"/>
    <property type="molecule type" value="Genomic_DNA"/>
</dbReference>
<dbReference type="Gene3D" id="2.30.110.10">
    <property type="entry name" value="Electron Transport, Fmn-binding Protein, Chain A"/>
    <property type="match status" value="1"/>
</dbReference>
<sequence length="158" mass="17456">MSLDPRQFRNALGQFTTGVCVITANPAGYKPFGMTVNSFASVSLDPALVLWSLRNDSECLDAFNKSKTFTVNVLASDQLDLSNLYSKKSDHDLRDEHFRIGKSGAPVLRGALTSFECETWAHYDGGDHIIVVGKVIEMDNKPGAKPLVFQAGQYRELR</sequence>
<name>A0A2S4HIC4_9GAMM</name>
<protein>
    <submittedName>
        <fullName evidence="4">Flavin reductase</fullName>
    </submittedName>
</protein>
<dbReference type="InterPro" id="IPR050268">
    <property type="entry name" value="NADH-dep_flavin_reductase"/>
</dbReference>
<reference evidence="4" key="1">
    <citation type="submission" date="2018-01" db="EMBL/GenBank/DDBJ databases">
        <authorList>
            <person name="Yu X.-D."/>
        </authorList>
    </citation>
    <scope>NUCLEOTIDE SEQUENCE</scope>
    <source>
        <strain evidence="4">ZX-21</strain>
    </source>
</reference>
<dbReference type="InterPro" id="IPR002563">
    <property type="entry name" value="Flavin_Rdtase-like_dom"/>
</dbReference>
<evidence type="ECO:0000313" key="6">
    <source>
        <dbReference type="Proteomes" id="UP000237222"/>
    </source>
</evidence>
<gene>
    <name evidence="4" type="ORF">C0068_05350</name>
    <name evidence="5" type="ORF">D0911_09785</name>
</gene>
<dbReference type="GO" id="GO:0042602">
    <property type="term" value="F:riboflavin reductase (NADPH) activity"/>
    <property type="evidence" value="ECO:0007669"/>
    <property type="project" value="TreeGrafter"/>
</dbReference>
<organism evidence="4 6">
    <name type="scientific">Zhongshania marina</name>
    <dbReference type="NCBI Taxonomy" id="2304603"/>
    <lineage>
        <taxon>Bacteria</taxon>
        <taxon>Pseudomonadati</taxon>
        <taxon>Pseudomonadota</taxon>
        <taxon>Gammaproteobacteria</taxon>
        <taxon>Cellvibrionales</taxon>
        <taxon>Spongiibacteraceae</taxon>
        <taxon>Zhongshania</taxon>
    </lineage>
</organism>
<dbReference type="SMART" id="SM00903">
    <property type="entry name" value="Flavin_Reduct"/>
    <property type="match status" value="1"/>
</dbReference>
<dbReference type="PANTHER" id="PTHR30466">
    <property type="entry name" value="FLAVIN REDUCTASE"/>
    <property type="match status" value="1"/>
</dbReference>
<dbReference type="SUPFAM" id="SSF50475">
    <property type="entry name" value="FMN-binding split barrel"/>
    <property type="match status" value="1"/>
</dbReference>
<keyword evidence="7" id="KW-1185">Reference proteome</keyword>
<evidence type="ECO:0000259" key="3">
    <source>
        <dbReference type="SMART" id="SM00903"/>
    </source>
</evidence>
<comment type="caution">
    <text evidence="4">The sequence shown here is derived from an EMBL/GenBank/DDBJ whole genome shotgun (WGS) entry which is preliminary data.</text>
</comment>
<evidence type="ECO:0000313" key="4">
    <source>
        <dbReference type="EMBL" id="POP53699.1"/>
    </source>
</evidence>